<feature type="transmembrane region" description="Helical" evidence="1">
    <location>
        <begin position="286"/>
        <end position="304"/>
    </location>
</feature>
<sequence>MKFGRGRAIDLAAVALAIGAALWVYRSVPHAFFSPDDLIYLERVRGIVAQPPGPWRWLSGIAYFQIASALFGAEPMPYMIVQLALHALAIAALYATVRGLGGGVLGAGAAAVLFGASRVHYPALAQAVTVAEPMSVLLALAALAVARRPGAGATLAALALFTAALLAKESVAALPLLLLVPGIGPGAWRARAIRCGLLLAPALLLALYMASPGVHAAIFVNQVYGRAYGMHLVHNLATLTRWTYDFRAPAPDLNGELSTSAWPGALALLAALAALAAAAWRTTPAPALGLAWFALTLAPVLPLLHQRYLHYLYVPAFGLAAAIGAGAEWLLLRAFAPARRDVAARVAPVVRGLDARTVMAWALVAGALAAFVAVSDALIVQRRSERLPSIDLPSDPFVRKMETARRAITAVRGAIGRATGPRVNAVIVIPASGWTLRLAGILHSVLGEGRALRATVPALDSVALVPRWTPAWREFELFYGSVDGNFVDLGRGPEAHADLGARLIADRCVLDARAELAAARAQWPDDAKLRAESERLESALAGRSAGR</sequence>
<feature type="transmembrane region" description="Helical" evidence="1">
    <location>
        <begin position="123"/>
        <end position="146"/>
    </location>
</feature>
<evidence type="ECO:0000256" key="1">
    <source>
        <dbReference type="SAM" id="Phobius"/>
    </source>
</evidence>
<accession>A0A9D6L830</accession>
<feature type="transmembrane region" description="Helical" evidence="1">
    <location>
        <begin position="311"/>
        <end position="332"/>
    </location>
</feature>
<keyword evidence="1" id="KW-0472">Membrane</keyword>
<evidence type="ECO:0000313" key="3">
    <source>
        <dbReference type="Proteomes" id="UP000807850"/>
    </source>
</evidence>
<name>A0A9D6L830_UNCEI</name>
<feature type="transmembrane region" description="Helical" evidence="1">
    <location>
        <begin position="55"/>
        <end position="73"/>
    </location>
</feature>
<feature type="transmembrane region" description="Helical" evidence="1">
    <location>
        <begin position="198"/>
        <end position="220"/>
    </location>
</feature>
<organism evidence="2 3">
    <name type="scientific">Eiseniibacteriota bacterium</name>
    <dbReference type="NCBI Taxonomy" id="2212470"/>
    <lineage>
        <taxon>Bacteria</taxon>
        <taxon>Candidatus Eiseniibacteriota</taxon>
    </lineage>
</organism>
<feature type="transmembrane region" description="Helical" evidence="1">
    <location>
        <begin position="85"/>
        <end position="117"/>
    </location>
</feature>
<feature type="transmembrane region" description="Helical" evidence="1">
    <location>
        <begin position="358"/>
        <end position="380"/>
    </location>
</feature>
<keyword evidence="1" id="KW-0812">Transmembrane</keyword>
<feature type="transmembrane region" description="Helical" evidence="1">
    <location>
        <begin position="261"/>
        <end position="280"/>
    </location>
</feature>
<dbReference type="EMBL" id="JACQAY010000289">
    <property type="protein sequence ID" value="MBI3540331.1"/>
    <property type="molecule type" value="Genomic_DNA"/>
</dbReference>
<keyword evidence="1" id="KW-1133">Transmembrane helix</keyword>
<protein>
    <submittedName>
        <fullName evidence="2">Uncharacterized protein</fullName>
    </submittedName>
</protein>
<dbReference type="Proteomes" id="UP000807850">
    <property type="component" value="Unassembled WGS sequence"/>
</dbReference>
<comment type="caution">
    <text evidence="2">The sequence shown here is derived from an EMBL/GenBank/DDBJ whole genome shotgun (WGS) entry which is preliminary data.</text>
</comment>
<feature type="transmembrane region" description="Helical" evidence="1">
    <location>
        <begin position="153"/>
        <end position="178"/>
    </location>
</feature>
<gene>
    <name evidence="2" type="ORF">HY076_08680</name>
</gene>
<dbReference type="AlphaFoldDB" id="A0A9D6L830"/>
<reference evidence="2" key="1">
    <citation type="submission" date="2020-07" db="EMBL/GenBank/DDBJ databases">
        <title>Huge and variable diversity of episymbiotic CPR bacteria and DPANN archaea in groundwater ecosystems.</title>
        <authorList>
            <person name="He C.Y."/>
            <person name="Keren R."/>
            <person name="Whittaker M."/>
            <person name="Farag I.F."/>
            <person name="Doudna J."/>
            <person name="Cate J.H.D."/>
            <person name="Banfield J.F."/>
        </authorList>
    </citation>
    <scope>NUCLEOTIDE SEQUENCE</scope>
    <source>
        <strain evidence="2">NC_groundwater_928_Pr1_S-0.2um_72_17</strain>
    </source>
</reference>
<evidence type="ECO:0000313" key="2">
    <source>
        <dbReference type="EMBL" id="MBI3540331.1"/>
    </source>
</evidence>
<proteinExistence type="predicted"/>